<proteinExistence type="predicted"/>
<name>A0ACB5SBH2_9PEZI</name>
<gene>
    <name evidence="1" type="primary">g3351</name>
    <name evidence="1" type="ORF">NpPPO83_00003351</name>
</gene>
<organism evidence="1 2">
    <name type="scientific">Neofusicoccum parvum</name>
    <dbReference type="NCBI Taxonomy" id="310453"/>
    <lineage>
        <taxon>Eukaryota</taxon>
        <taxon>Fungi</taxon>
        <taxon>Dikarya</taxon>
        <taxon>Ascomycota</taxon>
        <taxon>Pezizomycotina</taxon>
        <taxon>Dothideomycetes</taxon>
        <taxon>Dothideomycetes incertae sedis</taxon>
        <taxon>Botryosphaeriales</taxon>
        <taxon>Botryosphaeriaceae</taxon>
        <taxon>Neofusicoccum</taxon>
    </lineage>
</organism>
<evidence type="ECO:0000313" key="2">
    <source>
        <dbReference type="Proteomes" id="UP001165186"/>
    </source>
</evidence>
<comment type="caution">
    <text evidence="1">The sequence shown here is derived from an EMBL/GenBank/DDBJ whole genome shotgun (WGS) entry which is preliminary data.</text>
</comment>
<evidence type="ECO:0000313" key="1">
    <source>
        <dbReference type="EMBL" id="GME33610.1"/>
    </source>
</evidence>
<dbReference type="EMBL" id="BSXG01000238">
    <property type="protein sequence ID" value="GME33610.1"/>
    <property type="molecule type" value="Genomic_DNA"/>
</dbReference>
<reference evidence="1" key="1">
    <citation type="submission" date="2024-09" db="EMBL/GenBank/DDBJ databases">
        <title>Draft Genome Sequences of Neofusicoccum parvum.</title>
        <authorList>
            <person name="Ashida A."/>
            <person name="Camagna M."/>
            <person name="Tanaka A."/>
            <person name="Takemoto D."/>
        </authorList>
    </citation>
    <scope>NUCLEOTIDE SEQUENCE</scope>
    <source>
        <strain evidence="1">PPO83</strain>
    </source>
</reference>
<accession>A0ACB5SBH2</accession>
<sequence length="370" mass="40167">MTGSKPPIDTSLRTLLPPITSASQPTAMAHSLRVAVTQAEPEWLDLAGTVKKTCELITEAANNGARLIAFPECWVTGYPGWIWARPVDFELNTKYIYNSLSRGSPEFEAIQSAAKRHNIAVVLGFSERTASHSLYISQAVISPAGEVLMHRRKVKPTHVERAVFGDGSGDDLANVVEVDFGGTVGRVKVGALACWEHTQPLLKYHSYSQGEVIHVSMWPPIDPHPGVEHPGLWSMSAQGCQNLSQTYAVEGGGYVLHCTAVCTEKGRDIMGTHNGLLFHTPGGGHSSVIGPDGRRLTQPLAGGDPAKEGIVYADLDLSKVVANRSFLDNVGHYSRPDLLWLGVDRKQKEHVIGRDDHEPKKVVLNGPKPE</sequence>
<keyword evidence="2" id="KW-1185">Reference proteome</keyword>
<dbReference type="Proteomes" id="UP001165186">
    <property type="component" value="Unassembled WGS sequence"/>
</dbReference>
<protein>
    <submittedName>
        <fullName evidence="1">Aminoacyl-tRNA synthetase class Ib</fullName>
    </submittedName>
</protein>